<evidence type="ECO:0000313" key="2">
    <source>
        <dbReference type="Proteomes" id="UP001152798"/>
    </source>
</evidence>
<accession>A0A9P0HU23</accession>
<proteinExistence type="predicted"/>
<name>A0A9P0HU23_NEZVI</name>
<keyword evidence="2" id="KW-1185">Reference proteome</keyword>
<dbReference type="Proteomes" id="UP001152798">
    <property type="component" value="Chromosome 7"/>
</dbReference>
<organism evidence="1 2">
    <name type="scientific">Nezara viridula</name>
    <name type="common">Southern green stink bug</name>
    <name type="synonym">Cimex viridulus</name>
    <dbReference type="NCBI Taxonomy" id="85310"/>
    <lineage>
        <taxon>Eukaryota</taxon>
        <taxon>Metazoa</taxon>
        <taxon>Ecdysozoa</taxon>
        <taxon>Arthropoda</taxon>
        <taxon>Hexapoda</taxon>
        <taxon>Insecta</taxon>
        <taxon>Pterygota</taxon>
        <taxon>Neoptera</taxon>
        <taxon>Paraneoptera</taxon>
        <taxon>Hemiptera</taxon>
        <taxon>Heteroptera</taxon>
        <taxon>Panheteroptera</taxon>
        <taxon>Pentatomomorpha</taxon>
        <taxon>Pentatomoidea</taxon>
        <taxon>Pentatomidae</taxon>
        <taxon>Pentatominae</taxon>
        <taxon>Nezara</taxon>
    </lineage>
</organism>
<reference evidence="1" key="1">
    <citation type="submission" date="2022-01" db="EMBL/GenBank/DDBJ databases">
        <authorList>
            <person name="King R."/>
        </authorList>
    </citation>
    <scope>NUCLEOTIDE SEQUENCE</scope>
</reference>
<protein>
    <submittedName>
        <fullName evidence="1">Uncharacterized protein</fullName>
    </submittedName>
</protein>
<sequence length="45" mass="5277">MEFLLNLKLQTVIVECLKDVKFLFMFTDVSLGMHPIINRISTSKY</sequence>
<dbReference type="EMBL" id="OV725083">
    <property type="protein sequence ID" value="CAH1408315.1"/>
    <property type="molecule type" value="Genomic_DNA"/>
</dbReference>
<dbReference type="AlphaFoldDB" id="A0A9P0HU23"/>
<evidence type="ECO:0000313" key="1">
    <source>
        <dbReference type="EMBL" id="CAH1408315.1"/>
    </source>
</evidence>
<gene>
    <name evidence="1" type="ORF">NEZAVI_LOCUS15871</name>
</gene>